<feature type="region of interest" description="Disordered" evidence="7">
    <location>
        <begin position="2412"/>
        <end position="2437"/>
    </location>
</feature>
<feature type="compositionally biased region" description="Low complexity" evidence="7">
    <location>
        <begin position="535"/>
        <end position="547"/>
    </location>
</feature>
<dbReference type="GeneID" id="119738687"/>
<dbReference type="PANTHER" id="PTHR24388">
    <property type="entry name" value="ZINC FINGER PROTEIN"/>
    <property type="match status" value="1"/>
</dbReference>
<dbReference type="Gene3D" id="3.30.160.60">
    <property type="entry name" value="Classic Zinc Finger"/>
    <property type="match status" value="4"/>
</dbReference>
<feature type="domain" description="C2H2-type" evidence="8">
    <location>
        <begin position="819"/>
        <end position="842"/>
    </location>
</feature>
<keyword evidence="10" id="KW-1185">Reference proteome</keyword>
<dbReference type="EnsemblMetazoa" id="XM_038213609.1">
    <property type="protein sequence ID" value="XP_038069537.1"/>
    <property type="gene ID" value="LOC119738687"/>
</dbReference>
<feature type="compositionally biased region" description="Polar residues" evidence="7">
    <location>
        <begin position="20"/>
        <end position="29"/>
    </location>
</feature>
<feature type="domain" description="C2H2-type" evidence="8">
    <location>
        <begin position="671"/>
        <end position="694"/>
    </location>
</feature>
<feature type="region of interest" description="Disordered" evidence="7">
    <location>
        <begin position="2143"/>
        <end position="2198"/>
    </location>
</feature>
<feature type="region of interest" description="Disordered" evidence="7">
    <location>
        <begin position="1"/>
        <end position="53"/>
    </location>
</feature>
<dbReference type="GO" id="GO:0005634">
    <property type="term" value="C:nucleus"/>
    <property type="evidence" value="ECO:0007669"/>
    <property type="project" value="UniProtKB-SubCell"/>
</dbReference>
<feature type="domain" description="C2H2-type" evidence="8">
    <location>
        <begin position="564"/>
        <end position="586"/>
    </location>
</feature>
<dbReference type="RefSeq" id="XP_038069538.1">
    <property type="nucleotide sequence ID" value="XM_038213610.1"/>
</dbReference>
<evidence type="ECO:0000256" key="3">
    <source>
        <dbReference type="ARBA" id="ARBA00022771"/>
    </source>
</evidence>
<dbReference type="InterPro" id="IPR050527">
    <property type="entry name" value="Snail/Krueppel_Znf"/>
</dbReference>
<dbReference type="Proteomes" id="UP000887568">
    <property type="component" value="Unplaced"/>
</dbReference>
<dbReference type="EnsemblMetazoa" id="XM_038213610.1">
    <property type="protein sequence ID" value="XP_038069538.1"/>
    <property type="gene ID" value="LOC119738687"/>
</dbReference>
<feature type="compositionally biased region" description="Basic residues" evidence="7">
    <location>
        <begin position="363"/>
        <end position="372"/>
    </location>
</feature>
<feature type="compositionally biased region" description="Low complexity" evidence="7">
    <location>
        <begin position="1335"/>
        <end position="1348"/>
    </location>
</feature>
<evidence type="ECO:0000256" key="6">
    <source>
        <dbReference type="PROSITE-ProRule" id="PRU00042"/>
    </source>
</evidence>
<dbReference type="OMA" id="ICHRKER"/>
<feature type="compositionally biased region" description="Polar residues" evidence="7">
    <location>
        <begin position="238"/>
        <end position="261"/>
    </location>
</feature>
<feature type="compositionally biased region" description="Low complexity" evidence="7">
    <location>
        <begin position="2419"/>
        <end position="2431"/>
    </location>
</feature>
<keyword evidence="5" id="KW-0539">Nucleus</keyword>
<feature type="compositionally biased region" description="Polar residues" evidence="7">
    <location>
        <begin position="525"/>
        <end position="534"/>
    </location>
</feature>
<dbReference type="SMART" id="SM00355">
    <property type="entry name" value="ZnF_C2H2"/>
    <property type="match status" value="11"/>
</dbReference>
<feature type="region of interest" description="Disordered" evidence="7">
    <location>
        <begin position="488"/>
        <end position="564"/>
    </location>
</feature>
<dbReference type="InterPro" id="IPR036236">
    <property type="entry name" value="Znf_C2H2_sf"/>
</dbReference>
<evidence type="ECO:0000313" key="9">
    <source>
        <dbReference type="EnsemblMetazoa" id="XP_038069537.1"/>
    </source>
</evidence>
<feature type="region of interest" description="Disordered" evidence="7">
    <location>
        <begin position="2371"/>
        <end position="2400"/>
    </location>
</feature>
<dbReference type="PANTHER" id="PTHR24388:SF104">
    <property type="entry name" value="AT-RICH BINDING PROTEIN-RELATED"/>
    <property type="match status" value="1"/>
</dbReference>
<feature type="region of interest" description="Disordered" evidence="7">
    <location>
        <begin position="1202"/>
        <end position="1226"/>
    </location>
</feature>
<feature type="compositionally biased region" description="Polar residues" evidence="7">
    <location>
        <begin position="548"/>
        <end position="561"/>
    </location>
</feature>
<evidence type="ECO:0000256" key="5">
    <source>
        <dbReference type="ARBA" id="ARBA00023242"/>
    </source>
</evidence>
<dbReference type="GO" id="GO:0008270">
    <property type="term" value="F:zinc ion binding"/>
    <property type="evidence" value="ECO:0007669"/>
    <property type="project" value="UniProtKB-KW"/>
</dbReference>
<feature type="compositionally biased region" description="Basic and acidic residues" evidence="7">
    <location>
        <begin position="508"/>
        <end position="519"/>
    </location>
</feature>
<feature type="domain" description="C2H2-type" evidence="8">
    <location>
        <begin position="1275"/>
        <end position="1302"/>
    </location>
</feature>
<feature type="compositionally biased region" description="Low complexity" evidence="7">
    <location>
        <begin position="79"/>
        <end position="91"/>
    </location>
</feature>
<feature type="region of interest" description="Disordered" evidence="7">
    <location>
        <begin position="2453"/>
        <end position="2491"/>
    </location>
</feature>
<evidence type="ECO:0000313" key="10">
    <source>
        <dbReference type="Proteomes" id="UP000887568"/>
    </source>
</evidence>
<dbReference type="GO" id="GO:0000978">
    <property type="term" value="F:RNA polymerase II cis-regulatory region sequence-specific DNA binding"/>
    <property type="evidence" value="ECO:0007669"/>
    <property type="project" value="TreeGrafter"/>
</dbReference>
<feature type="region of interest" description="Disordered" evidence="7">
    <location>
        <begin position="1468"/>
        <end position="1491"/>
    </location>
</feature>
<feature type="region of interest" description="Disordered" evidence="7">
    <location>
        <begin position="1412"/>
        <end position="1434"/>
    </location>
</feature>
<evidence type="ECO:0000256" key="2">
    <source>
        <dbReference type="ARBA" id="ARBA00022737"/>
    </source>
</evidence>
<feature type="compositionally biased region" description="Basic and acidic residues" evidence="7">
    <location>
        <begin position="1511"/>
        <end position="1525"/>
    </location>
</feature>
<keyword evidence="2" id="KW-0677">Repeat</keyword>
<proteinExistence type="predicted"/>
<feature type="domain" description="C2H2-type" evidence="8">
    <location>
        <begin position="1146"/>
        <end position="1173"/>
    </location>
</feature>
<feature type="compositionally biased region" description="Polar residues" evidence="7">
    <location>
        <begin position="2459"/>
        <end position="2475"/>
    </location>
</feature>
<sequence>MIKLGEHRNLPTNLRRPAASSHSGDSTNSSRRKAPADESVLPAKNPALQSQQQAVSLFAETNRDNLQIATRSEIPEQCSASKKASKSTSAADPSFRTKHSSASLEEFKENSLPPSTVSVDDQLSYSSSLYVHDNAVTCNGSAAFTPTVPVVNSDPASTFLPADGSEVMMPVQPVHINIHSVPIYHFVPRQLDLGVSSAAPGTVSRETVSEHDNITTPCLPEAQMPSLHWDEASEPDSVAQSKQMPGNPSTNKRSSTPSSFTKIPPKKTMTKSLQYQCPKCLQRFDRIMAQLQHKCCPERTGGGSLLNRPPLKLFKCLECCEEFSDLESKIRHKCSAQKEGLFSLRGSETNSSCHGGKTGTQAKMRKKGSQNLPRRRRNTFIGEKYGLEAESKKKSGATGHVEKRKNITMKIKLPQIAVKESMSSGPVYYKQFKCGLCSMKYRTVGHLKNHINSHYGSDEYKRNRLPYVCRICKAGFRYSKALKKHAAAKCNGKKKSGGKEQINQSSEMIKESSKKRPFEEVNAEASKTTSIQDNSSSSGPRSEVSRSQLQSPQTDQSSPSKSPHKCGFCGITWDSATTLRKHVRSHWNQIFEKPSNPLICSRCNEEFDNCVKLFLHVRRSGCTTASEDTSQSDEGEPRNEVRTQAAVDKPANSNSGRPEVTACQTRNKGKYSCPHCGLTFWRSEILNVHLQSSHPLLLDQAEFPVENAEKSSPDRNNEKFVEPAVDPVVHTQPLEPVLSNQDLSVTDLDSDSCMRTGIYPCRCNNCNLDFSTWKQLNAHRRTHHPLSVIHLKLGMNQQGGPDESLDEASVDIMEDDFIHSCDLCSRVFRHWRSLALHKKAKHHVKVMFARYSGPNKQPNQEATDVLSSSRTIQQMSTFTSDSVDMEQVPNLVETQENSNALIYHSIEAEATTKKSTNLCKDVSTSPPCDVLPQQPISGINFARGCAISQGSQYFELPGRVEPSTDEDLSLRSSSNPLCEPRLTVEDLKISSVVSLFAGGGQTTDDMQWQRSKTGLKLSVDSVPSEKISEEVPFNVEARIPMSTINVLEVPQTSPLDKIIPSMPTGQGQHVTPDAFNLIVDSVLGMEFPSHPNIFETVTVVGPSSDAISNALSYSEQGWHGTMKKITFSEAKNILRVLEKNSISNCYHCSVCGEWFDGIPHYTSHILAHCDMEKYCCSFCGRIDLNIFAMLDHVISVHCEPNGPTSNQDQSTLMDTRKQSSVDESEVTDLCETSDPESSLDHQKPDANFPRSGCDYVFEPSRLESHLGRNAKSDLYECPLCLFKIKKKSGLMYHLRIHHELHPYRCRYCQQRLSFIPDVQVHFLQSNCQTMLGSQQQAGHQQAGHQQAGTTLGNQVSPSDRETSHQETNSSILGCQSFGTARCGDDHSVPSGHTGCGDPALISSQNSIEVSGELTANTSRWTPCDTVTEEQHRTSDISLKAGSPATKEDLQPIDKDGENLLTTVRVKEERLSDDEAESPNCMMEGNTTSRVKTELPDECDYKGAEWVDQPDGDFRGFEDQPEDNPKTEGNQLDISSDIPCQMPNNILPRSTSSKSFVREMLQKDDPVDEAEVAVSDVMTAEKEHGVAILISQSEGVSELDIVKDCNKNGLKHRDVEDTEEEISHSADHGFEKGAADISNSNALSEICEVTEEPESACGGSDEVLTEDSKIDNAGRVGASMESPVMSSNTVPEDNPISHAQPLDELFRLASDIGIIVTGLNLKDSTSYENSTSQKISPESIQNDVHRTTEGDERSNVGSVTNPNNAHAAEMVLSNHVVSSQGLQTASDSCKLQECASPVGNGRKEIDGDQNIESHVHIQEEHENQLSPSFQKKRSLELHTDSQDTLKRQKIENPQNISMKNNIASDITIVDSCKESGCVDLTNTETSGGPVSTQAQEEQIADNLFLDMDIGEDKIMSDTLKRITKNCFTSRILESFEKDSVAPVVTQNTFNLDLINGPPFVSRGKRAITDTEEKEDAPISEEKQDDPYVYIEHTMDDDDGMSGMPKIFDVAGNGQMPVVPCRNNDSPPFTSPYPDVLFNRASVTKDVDNRGGKTNSYASLEGPVTDVVYSGTSEPAQPCYPMNEGISSAHRSPDERRSDVLLRTMLDYPMGHSQSLNQPRLQIPSPEDHLRKGFVDAQSRRASLSGNQEAQKCPSIGHHTQQSRRNQNQWGRRYSREGTRNQYLKTDAVSPKNIGQDNQNHCLPGSRWSLACSFPDSRVQESRHWSSTMLRTNNQTDSYQYQELYHDSHQRRAPMHSPQEYRQEHFLTSHNHVGALRRENEASMACITRQTEASAAFSHQNVDSREWCWTNNNEQGLRTRVENSSMDNRGLEPSANQYHSIPWQQLDDRSSNHRMTRCSRSYSTLDCQLVSPDADIRQVPPNRPETVHVYQSDGRAPMNAESRDDAYRKLWQRHLRKQHSDPSSSSSTNPGSGYKYQRMGQPITAQRREYMETRQIDEPQQVASHSVQQQRGYSSRTWYPPSHPEENASGGFPQIVSISSLHPHYRYLNRTHSM</sequence>
<feature type="compositionally biased region" description="Polar residues" evidence="7">
    <location>
        <begin position="2156"/>
        <end position="2168"/>
    </location>
</feature>
<feature type="region of interest" description="Disordered" evidence="7">
    <location>
        <begin position="1335"/>
        <end position="1370"/>
    </location>
</feature>
<dbReference type="PROSITE" id="PS00028">
    <property type="entry name" value="ZINC_FINGER_C2H2_1"/>
    <property type="match status" value="5"/>
</dbReference>
<feature type="domain" description="C2H2-type" evidence="8">
    <location>
        <begin position="432"/>
        <end position="459"/>
    </location>
</feature>
<evidence type="ECO:0000256" key="4">
    <source>
        <dbReference type="ARBA" id="ARBA00022833"/>
    </source>
</evidence>
<evidence type="ECO:0000256" key="1">
    <source>
        <dbReference type="ARBA" id="ARBA00022723"/>
    </source>
</evidence>
<feature type="region of interest" description="Disordered" evidence="7">
    <location>
        <begin position="348"/>
        <end position="372"/>
    </location>
</feature>
<feature type="compositionally biased region" description="Polar residues" evidence="7">
    <location>
        <begin position="651"/>
        <end position="661"/>
    </location>
</feature>
<evidence type="ECO:0000256" key="7">
    <source>
        <dbReference type="SAM" id="MobiDB-lite"/>
    </source>
</evidence>
<organism evidence="9 10">
    <name type="scientific">Patiria miniata</name>
    <name type="common">Bat star</name>
    <name type="synonym">Asterina miniata</name>
    <dbReference type="NCBI Taxonomy" id="46514"/>
    <lineage>
        <taxon>Eukaryota</taxon>
        <taxon>Metazoa</taxon>
        <taxon>Echinodermata</taxon>
        <taxon>Eleutherozoa</taxon>
        <taxon>Asterozoa</taxon>
        <taxon>Asteroidea</taxon>
        <taxon>Valvatacea</taxon>
        <taxon>Valvatida</taxon>
        <taxon>Asterinidae</taxon>
        <taxon>Patiria</taxon>
    </lineage>
</organism>
<evidence type="ECO:0000259" key="8">
    <source>
        <dbReference type="PROSITE" id="PS50157"/>
    </source>
</evidence>
<dbReference type="GO" id="GO:0000981">
    <property type="term" value="F:DNA-binding transcription factor activity, RNA polymerase II-specific"/>
    <property type="evidence" value="ECO:0007669"/>
    <property type="project" value="TreeGrafter"/>
</dbReference>
<protein>
    <recommendedName>
        <fullName evidence="8">C2H2-type domain-containing protein</fullName>
    </recommendedName>
</protein>
<accession>A0A914B0L8</accession>
<keyword evidence="1" id="KW-0479">Metal-binding</keyword>
<reference evidence="9" key="1">
    <citation type="submission" date="2022-11" db="UniProtKB">
        <authorList>
            <consortium name="EnsemblMetazoa"/>
        </authorList>
    </citation>
    <scope>IDENTIFICATION</scope>
</reference>
<name>A0A914B0L8_PATMI</name>
<feature type="domain" description="C2H2-type" evidence="8">
    <location>
        <begin position="759"/>
        <end position="783"/>
    </location>
</feature>
<feature type="region of interest" description="Disordered" evidence="7">
    <location>
        <begin position="2073"/>
        <end position="2092"/>
    </location>
</feature>
<feature type="region of interest" description="Disordered" evidence="7">
    <location>
        <begin position="66"/>
        <end position="118"/>
    </location>
</feature>
<keyword evidence="4" id="KW-0862">Zinc</keyword>
<keyword evidence="3 6" id="KW-0863">Zinc-finger</keyword>
<dbReference type="InterPro" id="IPR013087">
    <property type="entry name" value="Znf_C2H2_type"/>
</dbReference>
<feature type="compositionally biased region" description="Polar residues" evidence="7">
    <location>
        <begin position="1202"/>
        <end position="1213"/>
    </location>
</feature>
<feature type="region of interest" description="Disordered" evidence="7">
    <location>
        <begin position="624"/>
        <end position="661"/>
    </location>
</feature>
<feature type="region of interest" description="Disordered" evidence="7">
    <location>
        <begin position="231"/>
        <end position="265"/>
    </location>
</feature>
<feature type="region of interest" description="Disordered" evidence="7">
    <location>
        <begin position="1505"/>
        <end position="1549"/>
    </location>
</feature>
<dbReference type="RefSeq" id="XP_038069537.1">
    <property type="nucleotide sequence ID" value="XM_038213609.1"/>
</dbReference>
<dbReference type="SUPFAM" id="SSF57667">
    <property type="entry name" value="beta-beta-alpha zinc fingers"/>
    <property type="match status" value="4"/>
</dbReference>
<dbReference type="PROSITE" id="PS50157">
    <property type="entry name" value="ZINC_FINGER_C2H2_2"/>
    <property type="match status" value="7"/>
</dbReference>
<dbReference type="OrthoDB" id="10004641at2759"/>